<evidence type="ECO:0000256" key="3">
    <source>
        <dbReference type="ARBA" id="ARBA00022692"/>
    </source>
</evidence>
<dbReference type="EMBL" id="BAAANB010000002">
    <property type="protein sequence ID" value="GAA2022574.1"/>
    <property type="molecule type" value="Genomic_DNA"/>
</dbReference>
<evidence type="ECO:0000256" key="6">
    <source>
        <dbReference type="ARBA" id="ARBA00043993"/>
    </source>
</evidence>
<feature type="transmembrane region" description="Helical" evidence="7">
    <location>
        <begin position="145"/>
        <end position="162"/>
    </location>
</feature>
<keyword evidence="10" id="KW-1185">Reference proteome</keyword>
<name>A0ABN2TV54_9MICO</name>
<reference evidence="9 10" key="1">
    <citation type="journal article" date="2019" name="Int. J. Syst. Evol. Microbiol.">
        <title>The Global Catalogue of Microorganisms (GCM) 10K type strain sequencing project: providing services to taxonomists for standard genome sequencing and annotation.</title>
        <authorList>
            <consortium name="The Broad Institute Genomics Platform"/>
            <consortium name="The Broad Institute Genome Sequencing Center for Infectious Disease"/>
            <person name="Wu L."/>
            <person name="Ma J."/>
        </authorList>
    </citation>
    <scope>NUCLEOTIDE SEQUENCE [LARGE SCALE GENOMIC DNA]</scope>
    <source>
        <strain evidence="9 10">JCM 14283</strain>
    </source>
</reference>
<feature type="transmembrane region" description="Helical" evidence="7">
    <location>
        <begin position="68"/>
        <end position="88"/>
    </location>
</feature>
<feature type="transmembrane region" description="Helical" evidence="7">
    <location>
        <begin position="122"/>
        <end position="138"/>
    </location>
</feature>
<feature type="transmembrane region" description="Helical" evidence="7">
    <location>
        <begin position="469"/>
        <end position="488"/>
    </location>
</feature>
<dbReference type="Pfam" id="PF13515">
    <property type="entry name" value="FUSC_2"/>
    <property type="match status" value="1"/>
</dbReference>
<comment type="caution">
    <text evidence="9">The sequence shown here is derived from an EMBL/GenBank/DDBJ whole genome shotgun (WGS) entry which is preliminary data.</text>
</comment>
<feature type="transmembrane region" description="Helical" evidence="7">
    <location>
        <begin position="422"/>
        <end position="439"/>
    </location>
</feature>
<keyword evidence="5 7" id="KW-0472">Membrane</keyword>
<comment type="subcellular location">
    <subcellularLocation>
        <location evidence="1">Cell membrane</location>
        <topology evidence="1">Multi-pass membrane protein</topology>
    </subcellularLocation>
</comment>
<feature type="domain" description="Integral membrane bound transporter" evidence="8">
    <location>
        <begin position="431"/>
        <end position="558"/>
    </location>
</feature>
<evidence type="ECO:0000313" key="9">
    <source>
        <dbReference type="EMBL" id="GAA2022574.1"/>
    </source>
</evidence>
<evidence type="ECO:0000256" key="4">
    <source>
        <dbReference type="ARBA" id="ARBA00022989"/>
    </source>
</evidence>
<gene>
    <name evidence="9" type="ORF">GCM10009740_09470</name>
</gene>
<feature type="transmembrane region" description="Helical" evidence="7">
    <location>
        <begin position="95"/>
        <end position="116"/>
    </location>
</feature>
<feature type="transmembrane region" description="Helical" evidence="7">
    <location>
        <begin position="494"/>
        <end position="510"/>
    </location>
</feature>
<dbReference type="Proteomes" id="UP001501285">
    <property type="component" value="Unassembled WGS sequence"/>
</dbReference>
<evidence type="ECO:0000256" key="5">
    <source>
        <dbReference type="ARBA" id="ARBA00023136"/>
    </source>
</evidence>
<feature type="transmembrane region" description="Helical" evidence="7">
    <location>
        <begin position="548"/>
        <end position="566"/>
    </location>
</feature>
<feature type="transmembrane region" description="Helical" evidence="7">
    <location>
        <begin position="445"/>
        <end position="462"/>
    </location>
</feature>
<feature type="transmembrane region" description="Helical" evidence="7">
    <location>
        <begin position="517"/>
        <end position="536"/>
    </location>
</feature>
<comment type="similarity">
    <text evidence="6">Belongs to the YccS/YhfK family.</text>
</comment>
<keyword evidence="3 7" id="KW-0812">Transmembrane</keyword>
<keyword evidence="4 7" id="KW-1133">Transmembrane helix</keyword>
<protein>
    <recommendedName>
        <fullName evidence="8">Integral membrane bound transporter domain-containing protein</fullName>
    </recommendedName>
</protein>
<feature type="transmembrane region" description="Helical" evidence="7">
    <location>
        <begin position="168"/>
        <end position="191"/>
    </location>
</feature>
<sequence length="737" mass="77597">MHSPTAAGWSRVLPQLGAGRLRTGLRDARDRLVASDPGLGRLRQALRAVLAVGTTVLVESVYARALGLPVTMAVLLGAIVAMLVSTLVSEPSRTATLGTMAGVPVAASVGVTLGVVTSTRHVLGLVTFVVVSFVAVWVRRFGPRWFTYGFLTWQGFFFALFLHPPPTALPFLLSAVVVAAAWVALLLVTVLRGNPRVRLRRTVEALRARARAGIAAMIDVLDEPEAAGPQRRLRTQLVQLSEIALLMDGQLADPRAVPAGLRRGQVRRWAVDIEIAMDEAAAAVVDLARHKDQLPAGQLSEIVRLLQSLGWGAGEQARHRVDTLGLPGPSQVPALRRLTWAASDLLRLVEQWDTGLLDDPTTTRADEDPLDAADGDADFEPVVTLFAGNLPGSAAVASNLFEDTGDRARWSFARLELTTRQAVQAALAAALAILVGELISAQRYYWAVIAAFIAFTGASNAGETFRRSIARVAGTMAGLVGAIALAHVTTGHPIAVLTALFACIFLAFYVQRLSYAAMIFFITLLLGQMYTLLNTFTDAVLVLRLEETAAGAAIGVAVSILVLPTGTRATARAARSGFLVQLADLLDGCADHLRADRSSDLLAQAVALDAWGRQVVNTYRAVARGGLVGVDRGRLRHRLSVLGACGGHARALAVVVTESAIASPALATACCDLAAQARSLAELGALPAPSELGAAVAEARERVTTLVAALADESSGTGPASIEIGRVADALTLLATP</sequence>
<dbReference type="PANTHER" id="PTHR30509:SF9">
    <property type="entry name" value="MULTIDRUG RESISTANCE PROTEIN MDTO"/>
    <property type="match status" value="1"/>
</dbReference>
<keyword evidence="2" id="KW-1003">Cell membrane</keyword>
<dbReference type="InterPro" id="IPR049453">
    <property type="entry name" value="Memb_transporter_dom"/>
</dbReference>
<accession>A0ABN2TV54</accession>
<evidence type="ECO:0000256" key="2">
    <source>
        <dbReference type="ARBA" id="ARBA00022475"/>
    </source>
</evidence>
<proteinExistence type="inferred from homology"/>
<evidence type="ECO:0000256" key="1">
    <source>
        <dbReference type="ARBA" id="ARBA00004651"/>
    </source>
</evidence>
<evidence type="ECO:0000256" key="7">
    <source>
        <dbReference type="SAM" id="Phobius"/>
    </source>
</evidence>
<dbReference type="RefSeq" id="WP_343988410.1">
    <property type="nucleotide sequence ID" value="NZ_BAAANB010000002.1"/>
</dbReference>
<dbReference type="PANTHER" id="PTHR30509">
    <property type="entry name" value="P-HYDROXYBENZOIC ACID EFFLUX PUMP SUBUNIT-RELATED"/>
    <property type="match status" value="1"/>
</dbReference>
<organism evidence="9 10">
    <name type="scientific">Terrabacter terrae</name>
    <dbReference type="NCBI Taxonomy" id="318434"/>
    <lineage>
        <taxon>Bacteria</taxon>
        <taxon>Bacillati</taxon>
        <taxon>Actinomycetota</taxon>
        <taxon>Actinomycetes</taxon>
        <taxon>Micrococcales</taxon>
        <taxon>Intrasporangiaceae</taxon>
        <taxon>Terrabacter</taxon>
    </lineage>
</organism>
<evidence type="ECO:0000259" key="8">
    <source>
        <dbReference type="Pfam" id="PF13515"/>
    </source>
</evidence>
<evidence type="ECO:0000313" key="10">
    <source>
        <dbReference type="Proteomes" id="UP001501285"/>
    </source>
</evidence>